<name>A0AAQ3WRL2_PASNO</name>
<feature type="chain" id="PRO_5042821179" evidence="2">
    <location>
        <begin position="20"/>
        <end position="157"/>
    </location>
</feature>
<protein>
    <submittedName>
        <fullName evidence="3">Uncharacterized protein</fullName>
    </submittedName>
</protein>
<evidence type="ECO:0000313" key="3">
    <source>
        <dbReference type="EMBL" id="WVZ70881.1"/>
    </source>
</evidence>
<accession>A0AAQ3WRL2</accession>
<feature type="region of interest" description="Disordered" evidence="1">
    <location>
        <begin position="131"/>
        <end position="157"/>
    </location>
</feature>
<dbReference type="EMBL" id="CP144748">
    <property type="protein sequence ID" value="WVZ70881.1"/>
    <property type="molecule type" value="Genomic_DNA"/>
</dbReference>
<evidence type="ECO:0000256" key="1">
    <source>
        <dbReference type="SAM" id="MobiDB-lite"/>
    </source>
</evidence>
<keyword evidence="2" id="KW-0732">Signal</keyword>
<dbReference type="AlphaFoldDB" id="A0AAQ3WRL2"/>
<gene>
    <name evidence="3" type="ORF">U9M48_019511</name>
</gene>
<feature type="signal peptide" evidence="2">
    <location>
        <begin position="1"/>
        <end position="19"/>
    </location>
</feature>
<organism evidence="3 4">
    <name type="scientific">Paspalum notatum var. saurae</name>
    <dbReference type="NCBI Taxonomy" id="547442"/>
    <lineage>
        <taxon>Eukaryota</taxon>
        <taxon>Viridiplantae</taxon>
        <taxon>Streptophyta</taxon>
        <taxon>Embryophyta</taxon>
        <taxon>Tracheophyta</taxon>
        <taxon>Spermatophyta</taxon>
        <taxon>Magnoliopsida</taxon>
        <taxon>Liliopsida</taxon>
        <taxon>Poales</taxon>
        <taxon>Poaceae</taxon>
        <taxon>PACMAD clade</taxon>
        <taxon>Panicoideae</taxon>
        <taxon>Andropogonodae</taxon>
        <taxon>Paspaleae</taxon>
        <taxon>Paspalinae</taxon>
        <taxon>Paspalum</taxon>
    </lineage>
</organism>
<keyword evidence="4" id="KW-1185">Reference proteome</keyword>
<sequence length="157" mass="17280">MAACHLLLSFLQPPRTLSAGSWTLEATPRRCSTITDAVRPLTLAADPSPAIAHRRRSHGELAHAPLLLPGLFLSYAVPHSAWRTSSGEAPPPPPDSVLADGHRRHVPSPYILSRWIKIQWPMCTGDPVNADVDPRVEFEEQPPEASEQQQGINFEED</sequence>
<reference evidence="3 4" key="1">
    <citation type="submission" date="2024-02" db="EMBL/GenBank/DDBJ databases">
        <title>High-quality chromosome-scale genome assembly of Pensacola bahiagrass (Paspalum notatum Flugge var. saurae).</title>
        <authorList>
            <person name="Vega J.M."/>
            <person name="Podio M."/>
            <person name="Orjuela J."/>
            <person name="Siena L.A."/>
            <person name="Pessino S.C."/>
            <person name="Combes M.C."/>
            <person name="Mariac C."/>
            <person name="Albertini E."/>
            <person name="Pupilli F."/>
            <person name="Ortiz J.P.A."/>
            <person name="Leblanc O."/>
        </authorList>
    </citation>
    <scope>NUCLEOTIDE SEQUENCE [LARGE SCALE GENOMIC DNA]</scope>
    <source>
        <strain evidence="3">R1</strain>
        <tissue evidence="3">Leaf</tissue>
    </source>
</reference>
<feature type="non-terminal residue" evidence="3">
    <location>
        <position position="1"/>
    </location>
</feature>
<proteinExistence type="predicted"/>
<dbReference type="Proteomes" id="UP001341281">
    <property type="component" value="Chromosome 04"/>
</dbReference>
<evidence type="ECO:0000313" key="4">
    <source>
        <dbReference type="Proteomes" id="UP001341281"/>
    </source>
</evidence>
<evidence type="ECO:0000256" key="2">
    <source>
        <dbReference type="SAM" id="SignalP"/>
    </source>
</evidence>